<evidence type="ECO:0000256" key="6">
    <source>
        <dbReference type="ARBA" id="ARBA00061109"/>
    </source>
</evidence>
<dbReference type="GO" id="GO:0000179">
    <property type="term" value="F:rRNA (adenine-N6,N6-)-dimethyltransferase activity"/>
    <property type="evidence" value="ECO:0007669"/>
    <property type="project" value="UniProtKB-UniRule"/>
</dbReference>
<evidence type="ECO:0000256" key="2">
    <source>
        <dbReference type="ARBA" id="ARBA00022603"/>
    </source>
</evidence>
<dbReference type="AlphaFoldDB" id="A0A7S3QZN3"/>
<dbReference type="InterPro" id="IPR011530">
    <property type="entry name" value="rRNA_adenine_dimethylase"/>
</dbReference>
<dbReference type="SMART" id="SM00650">
    <property type="entry name" value="rADc"/>
    <property type="match status" value="1"/>
</dbReference>
<sequence>MKNKRGGAKSASGDGELRVAGGVQKKQQNKQQAHGVSGMEFHKSKGQHILKNPQVVQAIVDKAGIKATDVVLEIGPGTGNLTMKLLEKAKKVVAIELDPRMVMELQRRVQGTAYERSLQVIHGDFMRAELPYFDLCVANIPYNISSPLTFKLLARGASFRAAIIMYQHEFAMRLVAKPGDSLYCRLAANCQLLARINHLLKVGKNNFRPPPKVDSSVVRIEPRHPPPPINFLEWDGLVRLCFSRKNKTIGAIFKQGSTLQAMEQNYRTLQALAAAGGGNNGPAMGTKGKPAGSNGIEALQAMDMSDDNDDGGMDDEGDEGDAMAVDGPAPSGRPMKGKVSPEFKAKVLDVLTTGGFENMRSSKMSQDELLALLAAFNSAGIHFV</sequence>
<dbReference type="CDD" id="cd02440">
    <property type="entry name" value="AdoMet_MTases"/>
    <property type="match status" value="1"/>
</dbReference>
<keyword evidence="3 7" id="KW-0808">Transferase</keyword>
<dbReference type="SUPFAM" id="SSF53335">
    <property type="entry name" value="S-adenosyl-L-methionine-dependent methyltransferases"/>
    <property type="match status" value="1"/>
</dbReference>
<dbReference type="InterPro" id="IPR029063">
    <property type="entry name" value="SAM-dependent_MTases_sf"/>
</dbReference>
<feature type="region of interest" description="Disordered" evidence="9">
    <location>
        <begin position="1"/>
        <end position="37"/>
    </location>
</feature>
<feature type="binding site" evidence="7">
    <location>
        <position position="48"/>
    </location>
    <ligand>
        <name>S-adenosyl-L-methionine</name>
        <dbReference type="ChEBI" id="CHEBI:59789"/>
    </ligand>
</feature>
<evidence type="ECO:0000256" key="3">
    <source>
        <dbReference type="ARBA" id="ARBA00022679"/>
    </source>
</evidence>
<gene>
    <name evidence="11" type="ORF">DTER00134_LOCUS13292</name>
</gene>
<dbReference type="EC" id="2.1.1.-" evidence="8"/>
<dbReference type="InterPro" id="IPR020596">
    <property type="entry name" value="rRNA_Ade_Mease_Trfase_CS"/>
</dbReference>
<dbReference type="PANTHER" id="PTHR11727:SF7">
    <property type="entry name" value="DIMETHYLADENOSINE TRANSFERASE-RELATED"/>
    <property type="match status" value="1"/>
</dbReference>
<dbReference type="GO" id="GO:0003723">
    <property type="term" value="F:RNA binding"/>
    <property type="evidence" value="ECO:0007669"/>
    <property type="project" value="UniProtKB-UniRule"/>
</dbReference>
<feature type="binding site" evidence="7">
    <location>
        <position position="124"/>
    </location>
    <ligand>
        <name>S-adenosyl-L-methionine</name>
        <dbReference type="ChEBI" id="CHEBI:59789"/>
    </ligand>
</feature>
<dbReference type="PANTHER" id="PTHR11727">
    <property type="entry name" value="DIMETHYLADENOSINE TRANSFERASE"/>
    <property type="match status" value="1"/>
</dbReference>
<keyword evidence="4 7" id="KW-0949">S-adenosyl-L-methionine</keyword>
<accession>A0A7S3QZN3</accession>
<keyword evidence="2 7" id="KW-0489">Methyltransferase</keyword>
<dbReference type="InterPro" id="IPR020598">
    <property type="entry name" value="rRNA_Ade_methylase_Trfase_N"/>
</dbReference>
<evidence type="ECO:0000256" key="5">
    <source>
        <dbReference type="ARBA" id="ARBA00022884"/>
    </source>
</evidence>
<comment type="similarity">
    <text evidence="6 7 8">Belongs to the class I-like SAM-binding methyltransferase superfamily. rRNA adenine N(6)-methyltransferase family.</text>
</comment>
<dbReference type="Gene3D" id="1.10.8.480">
    <property type="match status" value="1"/>
</dbReference>
<dbReference type="FunFam" id="3.40.50.150:FF:000007">
    <property type="entry name" value="rRNA adenine N(6)-methyltransferase"/>
    <property type="match status" value="1"/>
</dbReference>
<evidence type="ECO:0000259" key="10">
    <source>
        <dbReference type="SMART" id="SM00650"/>
    </source>
</evidence>
<keyword evidence="5 7" id="KW-0694">RNA-binding</keyword>
<dbReference type="Pfam" id="PF00398">
    <property type="entry name" value="RrnaAD"/>
    <property type="match status" value="1"/>
</dbReference>
<evidence type="ECO:0000256" key="8">
    <source>
        <dbReference type="RuleBase" id="RU362106"/>
    </source>
</evidence>
<feature type="domain" description="Ribosomal RNA adenine methylase transferase N-terminal" evidence="10">
    <location>
        <begin position="55"/>
        <end position="224"/>
    </location>
</feature>
<reference evidence="11" key="1">
    <citation type="submission" date="2021-01" db="EMBL/GenBank/DDBJ databases">
        <authorList>
            <person name="Corre E."/>
            <person name="Pelletier E."/>
            <person name="Niang G."/>
            <person name="Scheremetjew M."/>
            <person name="Finn R."/>
            <person name="Kale V."/>
            <person name="Holt S."/>
            <person name="Cochrane G."/>
            <person name="Meng A."/>
            <person name="Brown T."/>
            <person name="Cohen L."/>
        </authorList>
    </citation>
    <scope>NUCLEOTIDE SEQUENCE</scope>
    <source>
        <strain evidence="11">CCMP1320</strain>
    </source>
</reference>
<keyword evidence="1 8" id="KW-0698">rRNA processing</keyword>
<name>A0A7S3QZN3_DUNTE</name>
<feature type="region of interest" description="Disordered" evidence="9">
    <location>
        <begin position="303"/>
        <end position="338"/>
    </location>
</feature>
<evidence type="ECO:0000256" key="4">
    <source>
        <dbReference type="ARBA" id="ARBA00022691"/>
    </source>
</evidence>
<protein>
    <recommendedName>
        <fullName evidence="8">rRNA adenine N(6)-methyltransferase</fullName>
        <ecNumber evidence="8">2.1.1.-</ecNumber>
    </recommendedName>
</protein>
<dbReference type="PROSITE" id="PS01131">
    <property type="entry name" value="RRNA_A_DIMETH"/>
    <property type="match status" value="1"/>
</dbReference>
<dbReference type="InterPro" id="IPR001737">
    <property type="entry name" value="KsgA/Erm"/>
</dbReference>
<feature type="binding site" evidence="7">
    <location>
        <position position="50"/>
    </location>
    <ligand>
        <name>S-adenosyl-L-methionine</name>
        <dbReference type="ChEBI" id="CHEBI:59789"/>
    </ligand>
</feature>
<evidence type="ECO:0000313" key="11">
    <source>
        <dbReference type="EMBL" id="CAE0498219.1"/>
    </source>
</evidence>
<dbReference type="NCBIfam" id="TIGR00755">
    <property type="entry name" value="ksgA"/>
    <property type="match status" value="1"/>
</dbReference>
<evidence type="ECO:0000256" key="7">
    <source>
        <dbReference type="PROSITE-ProRule" id="PRU01026"/>
    </source>
</evidence>
<evidence type="ECO:0000256" key="9">
    <source>
        <dbReference type="SAM" id="MobiDB-lite"/>
    </source>
</evidence>
<feature type="compositionally biased region" description="Acidic residues" evidence="9">
    <location>
        <begin position="304"/>
        <end position="321"/>
    </location>
</feature>
<evidence type="ECO:0000256" key="1">
    <source>
        <dbReference type="ARBA" id="ARBA00022552"/>
    </source>
</evidence>
<feature type="binding site" evidence="7">
    <location>
        <position position="139"/>
    </location>
    <ligand>
        <name>S-adenosyl-L-methionine</name>
        <dbReference type="ChEBI" id="CHEBI:59789"/>
    </ligand>
</feature>
<organism evidence="11">
    <name type="scientific">Dunaliella tertiolecta</name>
    <name type="common">Green alga</name>
    <dbReference type="NCBI Taxonomy" id="3047"/>
    <lineage>
        <taxon>Eukaryota</taxon>
        <taxon>Viridiplantae</taxon>
        <taxon>Chlorophyta</taxon>
        <taxon>core chlorophytes</taxon>
        <taxon>Chlorophyceae</taxon>
        <taxon>CS clade</taxon>
        <taxon>Chlamydomonadales</taxon>
        <taxon>Dunaliellaceae</taxon>
        <taxon>Dunaliella</taxon>
    </lineage>
</organism>
<feature type="binding site" evidence="7">
    <location>
        <position position="75"/>
    </location>
    <ligand>
        <name>S-adenosyl-L-methionine</name>
        <dbReference type="ChEBI" id="CHEBI:59789"/>
    </ligand>
</feature>
<feature type="binding site" evidence="7">
    <location>
        <position position="96"/>
    </location>
    <ligand>
        <name>S-adenosyl-L-methionine</name>
        <dbReference type="ChEBI" id="CHEBI:59789"/>
    </ligand>
</feature>
<dbReference type="PROSITE" id="PS51689">
    <property type="entry name" value="SAM_RNA_A_N6_MT"/>
    <property type="match status" value="1"/>
</dbReference>
<dbReference type="Gene3D" id="3.40.50.150">
    <property type="entry name" value="Vaccinia Virus protein VP39"/>
    <property type="match status" value="1"/>
</dbReference>
<proteinExistence type="inferred from homology"/>
<dbReference type="EMBL" id="HBIP01022245">
    <property type="protein sequence ID" value="CAE0498219.1"/>
    <property type="molecule type" value="Transcribed_RNA"/>
</dbReference>